<keyword evidence="2" id="KW-0547">Nucleotide-binding</keyword>
<keyword evidence="6" id="KW-1185">Reference proteome</keyword>
<reference evidence="5 6" key="1">
    <citation type="submission" date="2021-06" db="EMBL/GenBank/DDBJ databases">
        <authorList>
            <person name="Kallberg Y."/>
            <person name="Tangrot J."/>
            <person name="Rosling A."/>
        </authorList>
    </citation>
    <scope>NUCLEOTIDE SEQUENCE [LARGE SCALE GENOMIC DNA]</scope>
    <source>
        <strain evidence="5 6">120-4 pot B 10/14</strain>
    </source>
</reference>
<feature type="binding site" evidence="2">
    <location>
        <position position="54"/>
    </location>
    <ligand>
        <name>ATP</name>
        <dbReference type="ChEBI" id="CHEBI:30616"/>
    </ligand>
</feature>
<comment type="caution">
    <text evidence="5">The sequence shown here is derived from an EMBL/GenBank/DDBJ whole genome shotgun (WGS) entry which is preliminary data.</text>
</comment>
<name>A0ABN7V7E1_GIGMA</name>
<keyword evidence="2" id="KW-0067">ATP-binding</keyword>
<evidence type="ECO:0000256" key="3">
    <source>
        <dbReference type="SAM" id="MobiDB-lite"/>
    </source>
</evidence>
<organism evidence="5 6">
    <name type="scientific">Gigaspora margarita</name>
    <dbReference type="NCBI Taxonomy" id="4874"/>
    <lineage>
        <taxon>Eukaryota</taxon>
        <taxon>Fungi</taxon>
        <taxon>Fungi incertae sedis</taxon>
        <taxon>Mucoromycota</taxon>
        <taxon>Glomeromycotina</taxon>
        <taxon>Glomeromycetes</taxon>
        <taxon>Diversisporales</taxon>
        <taxon>Gigasporaceae</taxon>
        <taxon>Gigaspora</taxon>
    </lineage>
</organism>
<evidence type="ECO:0000313" key="6">
    <source>
        <dbReference type="Proteomes" id="UP000789901"/>
    </source>
</evidence>
<dbReference type="InterPro" id="IPR000719">
    <property type="entry name" value="Prot_kinase_dom"/>
</dbReference>
<dbReference type="PANTHER" id="PTHR24416">
    <property type="entry name" value="TYROSINE-PROTEIN KINASE RECEPTOR"/>
    <property type="match status" value="1"/>
</dbReference>
<evidence type="ECO:0000259" key="4">
    <source>
        <dbReference type="PROSITE" id="PS50011"/>
    </source>
</evidence>
<feature type="domain" description="Protein kinase" evidence="4">
    <location>
        <begin position="25"/>
        <end position="205"/>
    </location>
</feature>
<dbReference type="SUPFAM" id="SSF56112">
    <property type="entry name" value="Protein kinase-like (PK-like)"/>
    <property type="match status" value="1"/>
</dbReference>
<feature type="region of interest" description="Disordered" evidence="3">
    <location>
        <begin position="173"/>
        <end position="205"/>
    </location>
</feature>
<proteinExistence type="predicted"/>
<dbReference type="PROSITE" id="PS50011">
    <property type="entry name" value="PROTEIN_KINASE_DOM"/>
    <property type="match status" value="1"/>
</dbReference>
<evidence type="ECO:0000256" key="1">
    <source>
        <dbReference type="ARBA" id="ARBA00004167"/>
    </source>
</evidence>
<gene>
    <name evidence="5" type="ORF">GMARGA_LOCUS15281</name>
</gene>
<protein>
    <submittedName>
        <fullName evidence="5">18790_t:CDS:1</fullName>
    </submittedName>
</protein>
<dbReference type="InterPro" id="IPR017441">
    <property type="entry name" value="Protein_kinase_ATP_BS"/>
</dbReference>
<dbReference type="PANTHER" id="PTHR24416:SF611">
    <property type="entry name" value="TYROSINE-PROTEIN KINASE TRANSMEMBRANE RECEPTOR ROR"/>
    <property type="match status" value="1"/>
</dbReference>
<sequence length="205" mass="23566">MNQSDDLVQKYINEEHVKFYEYSHFKDVKLLGEGEYGKVYRAIFKNNELIVALKSFRSNTMIKEIANELNLHRRVDKHSNIIRLHGVTKIEDKLNQSSTDYMLVLEYADSGTLSHQLAPLIVDNSNGARESPVEGTPPAYVQIYTDCWQHDPELCPEIQKVFLELEDLNTNNEQATNDNKNENPNTSVGQQIYQNSSELNMLNSD</sequence>
<comment type="subcellular location">
    <subcellularLocation>
        <location evidence="1">Membrane</location>
        <topology evidence="1">Single-pass membrane protein</topology>
    </subcellularLocation>
</comment>
<dbReference type="PROSITE" id="PS00107">
    <property type="entry name" value="PROTEIN_KINASE_ATP"/>
    <property type="match status" value="1"/>
</dbReference>
<evidence type="ECO:0000313" key="5">
    <source>
        <dbReference type="EMBL" id="CAG8740007.1"/>
    </source>
</evidence>
<dbReference type="EMBL" id="CAJVQB010010453">
    <property type="protein sequence ID" value="CAG8740007.1"/>
    <property type="molecule type" value="Genomic_DNA"/>
</dbReference>
<dbReference type="Gene3D" id="1.10.510.10">
    <property type="entry name" value="Transferase(Phosphotransferase) domain 1"/>
    <property type="match status" value="1"/>
</dbReference>
<dbReference type="Pfam" id="PF00069">
    <property type="entry name" value="Pkinase"/>
    <property type="match status" value="1"/>
</dbReference>
<evidence type="ECO:0000256" key="2">
    <source>
        <dbReference type="PROSITE-ProRule" id="PRU10141"/>
    </source>
</evidence>
<dbReference type="InterPro" id="IPR011009">
    <property type="entry name" value="Kinase-like_dom_sf"/>
</dbReference>
<accession>A0ABN7V7E1</accession>
<dbReference type="InterPro" id="IPR050122">
    <property type="entry name" value="RTK"/>
</dbReference>
<dbReference type="Proteomes" id="UP000789901">
    <property type="component" value="Unassembled WGS sequence"/>
</dbReference>